<comment type="caution">
    <text evidence="4">The sequence shown here is derived from an EMBL/GenBank/DDBJ whole genome shotgun (WGS) entry which is preliminary data.</text>
</comment>
<sequence>MAGLEERFEEPEEAVEIQVLNEDFSILSFQEPLERADSAWLEAALQSGGGVLQVSGRTVCAVRDDLAVKRVPCQAHTVDSGWTSLRVSAQDLPLSALVAVAYLGPCLARSGLPWRQAGEALLVRKRDLPLATAMWVQAGHLVWPLSALTSPSPSSEPGLEVPGHGVWRLEKIEAPVGVVQELFSGSEGAIRIQSRCGFYAEVRPSEEASCCGRCTALPAAPGVGPGVVVSKSLVNFQPPRAGFWPRHFVRAHDEAMEVIHSLASLRGSVLSRSAERWRRLEGEKAVVLELADDTAKRVGLWLFCGRYFTRVLGHEGVVSSCCCASLGRLKRMRGHVVEDDLRRYEALEGEVEAKGELRITRDVWRQSEGVVLFSSERSSAQLKRSGGQASLLLCLPSGVEEWKVHRWEFDPFDVEEEVQAPRSVRPEPPRHNFRETSSSELPMLAFDRSPDRSGGYDPSKPAPPLGVHPRYGLIGGSGVQVKGDDRWKVSTPWGDCLLASLDPDRRVIFANRHLCTQLDNGQVNYAPPHEVNYRALVWALVVESQCQAVVSLSSTGTLHPEEIPVGSMLSAEDYYMVTPQATTFWGHKQIGSFEPPDRG</sequence>
<dbReference type="PANTHER" id="PTHR42679">
    <property type="entry name" value="S-METHYL-5'-THIOADENOSINE PHOSPHORYLASE"/>
    <property type="match status" value="1"/>
</dbReference>
<dbReference type="EMBL" id="CAXAMM010007302">
    <property type="protein sequence ID" value="CAK9013749.1"/>
    <property type="molecule type" value="Genomic_DNA"/>
</dbReference>
<evidence type="ECO:0000256" key="3">
    <source>
        <dbReference type="SAM" id="MobiDB-lite"/>
    </source>
</evidence>
<dbReference type="PANTHER" id="PTHR42679:SF2">
    <property type="entry name" value="S-METHYL-5'-THIOADENOSINE PHOSPHORYLASE"/>
    <property type="match status" value="1"/>
</dbReference>
<accession>A0ABP0JHY7</accession>
<keyword evidence="1" id="KW-0328">Glycosyltransferase</keyword>
<dbReference type="InterPro" id="IPR035994">
    <property type="entry name" value="Nucleoside_phosphorylase_sf"/>
</dbReference>
<organism evidence="4 5">
    <name type="scientific">Durusdinium trenchii</name>
    <dbReference type="NCBI Taxonomy" id="1381693"/>
    <lineage>
        <taxon>Eukaryota</taxon>
        <taxon>Sar</taxon>
        <taxon>Alveolata</taxon>
        <taxon>Dinophyceae</taxon>
        <taxon>Suessiales</taxon>
        <taxon>Symbiodiniaceae</taxon>
        <taxon>Durusdinium</taxon>
    </lineage>
</organism>
<evidence type="ECO:0000256" key="1">
    <source>
        <dbReference type="ARBA" id="ARBA00022676"/>
    </source>
</evidence>
<evidence type="ECO:0000313" key="4">
    <source>
        <dbReference type="EMBL" id="CAK9013749.1"/>
    </source>
</evidence>
<feature type="region of interest" description="Disordered" evidence="3">
    <location>
        <begin position="418"/>
        <end position="469"/>
    </location>
</feature>
<evidence type="ECO:0000313" key="5">
    <source>
        <dbReference type="Proteomes" id="UP001642464"/>
    </source>
</evidence>
<dbReference type="Proteomes" id="UP001642464">
    <property type="component" value="Unassembled WGS sequence"/>
</dbReference>
<dbReference type="SUPFAM" id="SSF53167">
    <property type="entry name" value="Purine and uridine phosphorylases"/>
    <property type="match status" value="1"/>
</dbReference>
<dbReference type="InterPro" id="IPR010044">
    <property type="entry name" value="MTAP"/>
</dbReference>
<evidence type="ECO:0000256" key="2">
    <source>
        <dbReference type="ARBA" id="ARBA00022679"/>
    </source>
</evidence>
<name>A0ABP0JHY7_9DINO</name>
<feature type="non-terminal residue" evidence="4">
    <location>
        <position position="599"/>
    </location>
</feature>
<keyword evidence="2" id="KW-0808">Transferase</keyword>
<proteinExistence type="predicted"/>
<protein>
    <submittedName>
        <fullName evidence="4">Probable S-methyl-5'-thioinosine phosphorylase (5'-methylthioinosine phosphorylase) (MTI phosphorylase) (MTIP)</fullName>
    </submittedName>
</protein>
<dbReference type="Gene3D" id="3.40.50.1580">
    <property type="entry name" value="Nucleoside phosphorylase domain"/>
    <property type="match status" value="1"/>
</dbReference>
<keyword evidence="5" id="KW-1185">Reference proteome</keyword>
<feature type="compositionally biased region" description="Basic and acidic residues" evidence="3">
    <location>
        <begin position="424"/>
        <end position="434"/>
    </location>
</feature>
<reference evidence="4 5" key="1">
    <citation type="submission" date="2024-02" db="EMBL/GenBank/DDBJ databases">
        <authorList>
            <person name="Chen Y."/>
            <person name="Shah S."/>
            <person name="Dougan E. K."/>
            <person name="Thang M."/>
            <person name="Chan C."/>
        </authorList>
    </citation>
    <scope>NUCLEOTIDE SEQUENCE [LARGE SCALE GENOMIC DNA]</scope>
</reference>
<gene>
    <name evidence="4" type="ORF">SCF082_LOCUS12067</name>
</gene>